<keyword evidence="6 8" id="KW-0560">Oxidoreductase</keyword>
<dbReference type="InterPro" id="IPR005913">
    <property type="entry name" value="dTDP_dehydrorham_reduct"/>
</dbReference>
<feature type="domain" description="RmlD-like substrate binding" evidence="7">
    <location>
        <begin position="5"/>
        <end position="282"/>
    </location>
</feature>
<comment type="catalytic activity">
    <reaction evidence="5">
        <text>dTDP-beta-L-rhamnose + NADP(+) = dTDP-4-dehydro-beta-L-rhamnose + NADPH + H(+)</text>
        <dbReference type="Rhea" id="RHEA:21796"/>
        <dbReference type="ChEBI" id="CHEBI:15378"/>
        <dbReference type="ChEBI" id="CHEBI:57510"/>
        <dbReference type="ChEBI" id="CHEBI:57783"/>
        <dbReference type="ChEBI" id="CHEBI:58349"/>
        <dbReference type="ChEBI" id="CHEBI:62830"/>
        <dbReference type="EC" id="1.1.1.133"/>
    </reaction>
</comment>
<comment type="function">
    <text evidence="6">Catalyzes the reduction of dTDP-6-deoxy-L-lyxo-4-hexulose to yield dTDP-L-rhamnose.</text>
</comment>
<sequence>MDKKRILVTGSKGQLGSELRVLSEGANWNFFFVDIDTLDITDENAVETFFIDKKINYCINCAAYTAVDQAENNQEAAYKVNVIGAEVLAKVTEKTNSVLFHISTDFVFGGEKLIPYNETDQTSPLSVYGKTKLEGEKAIEQNTKRYYIIRTAWLYSSFGNNFVKTMLNLAKTRDSLGIVVDQVGTPTYAKDLAQVILTIIEHDKEEYGVLHFSNEGVASWYDFAKTIFNIKDVKIEVKPISTFEYPTPAKRPQYSVMDKSKIKNTFNISIPYWQDSLINCLSLIES</sequence>
<dbReference type="GO" id="GO:0005829">
    <property type="term" value="C:cytosol"/>
    <property type="evidence" value="ECO:0007669"/>
    <property type="project" value="TreeGrafter"/>
</dbReference>
<dbReference type="Gene3D" id="3.40.50.720">
    <property type="entry name" value="NAD(P)-binding Rossmann-like Domain"/>
    <property type="match status" value="1"/>
</dbReference>
<reference evidence="8 9" key="1">
    <citation type="submission" date="2020-04" db="EMBL/GenBank/DDBJ databases">
        <title>Flammeovirga sp. SR4, a novel species isolated from seawater.</title>
        <authorList>
            <person name="Wang X."/>
        </authorList>
    </citation>
    <scope>NUCLEOTIDE SEQUENCE [LARGE SCALE GENOMIC DNA]</scope>
    <source>
        <strain evidence="8 9">SR4</strain>
    </source>
</reference>
<dbReference type="AlphaFoldDB" id="A0A7X8SMX4"/>
<evidence type="ECO:0000256" key="2">
    <source>
        <dbReference type="ARBA" id="ARBA00010944"/>
    </source>
</evidence>
<proteinExistence type="inferred from homology"/>
<protein>
    <recommendedName>
        <fullName evidence="4 6">dTDP-4-dehydrorhamnose reductase</fullName>
        <ecNumber evidence="3 6">1.1.1.133</ecNumber>
    </recommendedName>
</protein>
<dbReference type="Proteomes" id="UP000585050">
    <property type="component" value="Unassembled WGS sequence"/>
</dbReference>
<evidence type="ECO:0000256" key="1">
    <source>
        <dbReference type="ARBA" id="ARBA00004781"/>
    </source>
</evidence>
<dbReference type="PANTHER" id="PTHR10491">
    <property type="entry name" value="DTDP-4-DEHYDRORHAMNOSE REDUCTASE"/>
    <property type="match status" value="1"/>
</dbReference>
<gene>
    <name evidence="8" type="primary">rfbD</name>
    <name evidence="8" type="ORF">HGP29_17850</name>
</gene>
<dbReference type="Pfam" id="PF04321">
    <property type="entry name" value="RmlD_sub_bind"/>
    <property type="match status" value="1"/>
</dbReference>
<keyword evidence="9" id="KW-1185">Reference proteome</keyword>
<keyword evidence="6" id="KW-0521">NADP</keyword>
<dbReference type="InterPro" id="IPR029903">
    <property type="entry name" value="RmlD-like-bd"/>
</dbReference>
<evidence type="ECO:0000313" key="8">
    <source>
        <dbReference type="EMBL" id="NLR93082.1"/>
    </source>
</evidence>
<dbReference type="EMBL" id="JABAIL010000005">
    <property type="protein sequence ID" value="NLR93082.1"/>
    <property type="molecule type" value="Genomic_DNA"/>
</dbReference>
<dbReference type="UniPathway" id="UPA00124"/>
<dbReference type="GO" id="GO:0019305">
    <property type="term" value="P:dTDP-rhamnose biosynthetic process"/>
    <property type="evidence" value="ECO:0007669"/>
    <property type="project" value="UniProtKB-UniPathway"/>
</dbReference>
<evidence type="ECO:0000313" key="9">
    <source>
        <dbReference type="Proteomes" id="UP000585050"/>
    </source>
</evidence>
<dbReference type="InterPro" id="IPR036291">
    <property type="entry name" value="NAD(P)-bd_dom_sf"/>
</dbReference>
<name>A0A7X8SMX4_9BACT</name>
<evidence type="ECO:0000256" key="6">
    <source>
        <dbReference type="RuleBase" id="RU364082"/>
    </source>
</evidence>
<dbReference type="EC" id="1.1.1.133" evidence="3 6"/>
<evidence type="ECO:0000256" key="3">
    <source>
        <dbReference type="ARBA" id="ARBA00012929"/>
    </source>
</evidence>
<comment type="pathway">
    <text evidence="1 6">Carbohydrate biosynthesis; dTDP-L-rhamnose biosynthesis.</text>
</comment>
<organism evidence="8 9">
    <name type="scientific">Flammeovirga agarivorans</name>
    <dbReference type="NCBI Taxonomy" id="2726742"/>
    <lineage>
        <taxon>Bacteria</taxon>
        <taxon>Pseudomonadati</taxon>
        <taxon>Bacteroidota</taxon>
        <taxon>Cytophagia</taxon>
        <taxon>Cytophagales</taxon>
        <taxon>Flammeovirgaceae</taxon>
        <taxon>Flammeovirga</taxon>
    </lineage>
</organism>
<evidence type="ECO:0000259" key="7">
    <source>
        <dbReference type="Pfam" id="PF04321"/>
    </source>
</evidence>
<accession>A0A7X8SMX4</accession>
<dbReference type="SUPFAM" id="SSF51735">
    <property type="entry name" value="NAD(P)-binding Rossmann-fold domains"/>
    <property type="match status" value="1"/>
</dbReference>
<dbReference type="CDD" id="cd05254">
    <property type="entry name" value="dTDP_HR_like_SDR_e"/>
    <property type="match status" value="1"/>
</dbReference>
<comment type="caution">
    <text evidence="8">The sequence shown here is derived from an EMBL/GenBank/DDBJ whole genome shotgun (WGS) entry which is preliminary data.</text>
</comment>
<dbReference type="PANTHER" id="PTHR10491:SF4">
    <property type="entry name" value="METHIONINE ADENOSYLTRANSFERASE 2 SUBUNIT BETA"/>
    <property type="match status" value="1"/>
</dbReference>
<dbReference type="RefSeq" id="WP_168883789.1">
    <property type="nucleotide sequence ID" value="NZ_JABAIL010000005.1"/>
</dbReference>
<dbReference type="NCBIfam" id="TIGR01214">
    <property type="entry name" value="rmlD"/>
    <property type="match status" value="1"/>
</dbReference>
<comment type="similarity">
    <text evidence="2 6">Belongs to the dTDP-4-dehydrorhamnose reductase family.</text>
</comment>
<evidence type="ECO:0000256" key="5">
    <source>
        <dbReference type="ARBA" id="ARBA00048200"/>
    </source>
</evidence>
<dbReference type="Gene3D" id="3.90.25.10">
    <property type="entry name" value="UDP-galactose 4-epimerase, domain 1"/>
    <property type="match status" value="1"/>
</dbReference>
<evidence type="ECO:0000256" key="4">
    <source>
        <dbReference type="ARBA" id="ARBA00017099"/>
    </source>
</evidence>
<dbReference type="GO" id="GO:0008831">
    <property type="term" value="F:dTDP-4-dehydrorhamnose reductase activity"/>
    <property type="evidence" value="ECO:0007669"/>
    <property type="project" value="UniProtKB-EC"/>
</dbReference>